<dbReference type="PROSITE" id="PS51719">
    <property type="entry name" value="G_SEPTIN"/>
    <property type="match status" value="1"/>
</dbReference>
<evidence type="ECO:0000256" key="4">
    <source>
        <dbReference type="ARBA" id="ARBA00023054"/>
    </source>
</evidence>
<dbReference type="GO" id="GO:0005525">
    <property type="term" value="F:GTP binding"/>
    <property type="evidence" value="ECO:0007669"/>
    <property type="project" value="UniProtKB-UniRule"/>
</dbReference>
<comment type="similarity">
    <text evidence="7 8">Belongs to the TRAFAC class TrmE-Era-EngA-EngB-Septin-like GTPase superfamily. Septin GTPase family.</text>
</comment>
<evidence type="ECO:0000313" key="12">
    <source>
        <dbReference type="WBParaSite" id="SPAL_0001418700.1"/>
    </source>
</evidence>
<evidence type="ECO:0000256" key="6">
    <source>
        <dbReference type="ARBA" id="ARBA00023306"/>
    </source>
</evidence>
<evidence type="ECO:0000313" key="11">
    <source>
        <dbReference type="Proteomes" id="UP000046392"/>
    </source>
</evidence>
<dbReference type="AlphaFoldDB" id="A0A0N5C8D6"/>
<keyword evidence="3 8" id="KW-0547">Nucleotide-binding</keyword>
<keyword evidence="4 9" id="KW-0175">Coiled coil</keyword>
<dbReference type="SUPFAM" id="SSF52540">
    <property type="entry name" value="P-loop containing nucleoside triphosphate hydrolases"/>
    <property type="match status" value="1"/>
</dbReference>
<protein>
    <recommendedName>
        <fullName evidence="7">Septin</fullName>
    </recommendedName>
</protein>
<comment type="subcellular location">
    <subcellularLocation>
        <location evidence="1">Cleavage furrow</location>
    </subcellularLocation>
</comment>
<organism evidence="11 12">
    <name type="scientific">Strongyloides papillosus</name>
    <name type="common">Intestinal threadworm</name>
    <dbReference type="NCBI Taxonomy" id="174720"/>
    <lineage>
        <taxon>Eukaryota</taxon>
        <taxon>Metazoa</taxon>
        <taxon>Ecdysozoa</taxon>
        <taxon>Nematoda</taxon>
        <taxon>Chromadorea</taxon>
        <taxon>Rhabditida</taxon>
        <taxon>Tylenchina</taxon>
        <taxon>Panagrolaimomorpha</taxon>
        <taxon>Strongyloidoidea</taxon>
        <taxon>Strongyloididae</taxon>
        <taxon>Strongyloides</taxon>
    </lineage>
</organism>
<dbReference type="Pfam" id="PF00735">
    <property type="entry name" value="Septin"/>
    <property type="match status" value="1"/>
</dbReference>
<accession>A0A0N5C8D6</accession>
<evidence type="ECO:0000256" key="9">
    <source>
        <dbReference type="SAM" id="Coils"/>
    </source>
</evidence>
<evidence type="ECO:0000259" key="10">
    <source>
        <dbReference type="PROSITE" id="PS51719"/>
    </source>
</evidence>
<evidence type="ECO:0000256" key="7">
    <source>
        <dbReference type="PIRNR" id="PIRNR006698"/>
    </source>
</evidence>
<evidence type="ECO:0000256" key="2">
    <source>
        <dbReference type="ARBA" id="ARBA00022618"/>
    </source>
</evidence>
<keyword evidence="5 8" id="KW-0342">GTP-binding</keyword>
<sequence>MSNFEGVRPTLECIGIADYKNQLFRRFQRDGFEFNIMVVGETGLGKTTFINNLFLSNIGQLKTLSTTKVIQERTFYLVEENTRVKITLVDTPGFGNQINNCYCWRPLVEYIDKKNSEYLNRELKIYRPIKIPDTRIHVCLYFINPNGHGMKEIDKKCIKKLHDKVNLIPIISKADTLTKTELDKFKQTIINDIHNEGIKIYNFPEDSTTVENTETRHLPYAIVCSTNTIIDKNGLKIRVRQYPWGQVEVDNLDHNDFVLLKNNLMKKHLIDLILDTNNVHYENYRYTKLSQVIEKNDYDKIMGKKEQVFADSVKKRINIIEKKERQLDIIINEKINVLDNKKRRLEKLSKEVEKIKISCPSLFVCHHKHSPTAYDI</sequence>
<keyword evidence="2" id="KW-0132">Cell division</keyword>
<dbReference type="GO" id="GO:0005856">
    <property type="term" value="C:cytoskeleton"/>
    <property type="evidence" value="ECO:0007669"/>
    <property type="project" value="UniProtKB-ARBA"/>
</dbReference>
<dbReference type="PIRSF" id="PIRSF006698">
    <property type="entry name" value="Septin"/>
    <property type="match status" value="1"/>
</dbReference>
<feature type="domain" description="Septin-type G" evidence="10">
    <location>
        <begin position="30"/>
        <end position="291"/>
    </location>
</feature>
<proteinExistence type="inferred from homology"/>
<dbReference type="FunFam" id="3.40.50.300:FF:000162">
    <property type="entry name" value="septin-7 isoform X1"/>
    <property type="match status" value="1"/>
</dbReference>
<dbReference type="InterPro" id="IPR016491">
    <property type="entry name" value="Septin"/>
</dbReference>
<dbReference type="PANTHER" id="PTHR18884">
    <property type="entry name" value="SEPTIN"/>
    <property type="match status" value="1"/>
</dbReference>
<dbReference type="Proteomes" id="UP000046392">
    <property type="component" value="Unplaced"/>
</dbReference>
<dbReference type="InterPro" id="IPR030379">
    <property type="entry name" value="G_SEPTIN_dom"/>
</dbReference>
<dbReference type="STRING" id="174720.A0A0N5C8D6"/>
<keyword evidence="6" id="KW-0131">Cell cycle</keyword>
<evidence type="ECO:0000256" key="1">
    <source>
        <dbReference type="ARBA" id="ARBA00004626"/>
    </source>
</evidence>
<dbReference type="Gene3D" id="3.40.50.300">
    <property type="entry name" value="P-loop containing nucleotide triphosphate hydrolases"/>
    <property type="match status" value="1"/>
</dbReference>
<dbReference type="GO" id="GO:0051301">
    <property type="term" value="P:cell division"/>
    <property type="evidence" value="ECO:0007669"/>
    <property type="project" value="UniProtKB-KW"/>
</dbReference>
<evidence type="ECO:0000256" key="3">
    <source>
        <dbReference type="ARBA" id="ARBA00022741"/>
    </source>
</evidence>
<evidence type="ECO:0000256" key="8">
    <source>
        <dbReference type="RuleBase" id="RU004560"/>
    </source>
</evidence>
<keyword evidence="11" id="KW-1185">Reference proteome</keyword>
<dbReference type="WBParaSite" id="SPAL_0001418700.1">
    <property type="protein sequence ID" value="SPAL_0001418700.1"/>
    <property type="gene ID" value="SPAL_0001418700"/>
</dbReference>
<dbReference type="CDD" id="cd01850">
    <property type="entry name" value="CDC_Septin"/>
    <property type="match status" value="1"/>
</dbReference>
<feature type="coiled-coil region" evidence="9">
    <location>
        <begin position="331"/>
        <end position="358"/>
    </location>
</feature>
<dbReference type="GO" id="GO:0032154">
    <property type="term" value="C:cleavage furrow"/>
    <property type="evidence" value="ECO:0007669"/>
    <property type="project" value="UniProtKB-SubCell"/>
</dbReference>
<name>A0A0N5C8D6_STREA</name>
<reference evidence="12" key="1">
    <citation type="submission" date="2017-02" db="UniProtKB">
        <authorList>
            <consortium name="WormBaseParasite"/>
        </authorList>
    </citation>
    <scope>IDENTIFICATION</scope>
</reference>
<evidence type="ECO:0000256" key="5">
    <source>
        <dbReference type="ARBA" id="ARBA00023134"/>
    </source>
</evidence>
<dbReference type="InterPro" id="IPR027417">
    <property type="entry name" value="P-loop_NTPase"/>
</dbReference>